<dbReference type="PROSITE" id="PS51379">
    <property type="entry name" value="4FE4S_FER_2"/>
    <property type="match status" value="1"/>
</dbReference>
<dbReference type="AlphaFoldDB" id="X0XXC8"/>
<proteinExistence type="predicted"/>
<dbReference type="InterPro" id="IPR017896">
    <property type="entry name" value="4Fe4S_Fe-S-bd"/>
</dbReference>
<dbReference type="PANTHER" id="PTHR30002">
    <property type="entry name" value="EPOXYQUEUOSINE REDUCTASE"/>
    <property type="match status" value="1"/>
</dbReference>
<dbReference type="GO" id="GO:0008616">
    <property type="term" value="P:tRNA queuosine(34) biosynthetic process"/>
    <property type="evidence" value="ECO:0007669"/>
    <property type="project" value="InterPro"/>
</dbReference>
<comment type="caution">
    <text evidence="3">The sequence shown here is derived from an EMBL/GenBank/DDBJ whole genome shotgun (WGS) entry which is preliminary data.</text>
</comment>
<dbReference type="GO" id="GO:0051539">
    <property type="term" value="F:4 iron, 4 sulfur cluster binding"/>
    <property type="evidence" value="ECO:0007669"/>
    <property type="project" value="UniProtKB-KW"/>
</dbReference>
<keyword evidence="1" id="KW-0004">4Fe-4S</keyword>
<organism evidence="3">
    <name type="scientific">marine sediment metagenome</name>
    <dbReference type="NCBI Taxonomy" id="412755"/>
    <lineage>
        <taxon>unclassified sequences</taxon>
        <taxon>metagenomes</taxon>
        <taxon>ecological metagenomes</taxon>
    </lineage>
</organism>
<name>X0XXC8_9ZZZZ</name>
<keyword evidence="1" id="KW-0479">Metal-binding</keyword>
<reference evidence="3" key="1">
    <citation type="journal article" date="2014" name="Front. Microbiol.">
        <title>High frequency of phylogenetically diverse reductive dehalogenase-homologous genes in deep subseafloor sedimentary metagenomes.</title>
        <authorList>
            <person name="Kawai M."/>
            <person name="Futagami T."/>
            <person name="Toyoda A."/>
            <person name="Takaki Y."/>
            <person name="Nishi S."/>
            <person name="Hori S."/>
            <person name="Arai W."/>
            <person name="Tsubouchi T."/>
            <person name="Morono Y."/>
            <person name="Uchiyama I."/>
            <person name="Ito T."/>
            <person name="Fujiyama A."/>
            <person name="Inagaki F."/>
            <person name="Takami H."/>
        </authorList>
    </citation>
    <scope>NUCLEOTIDE SEQUENCE</scope>
    <source>
        <strain evidence="3">Expedition CK06-06</strain>
    </source>
</reference>
<gene>
    <name evidence="3" type="ORF">S01H1_71252</name>
</gene>
<dbReference type="PANTHER" id="PTHR30002:SF4">
    <property type="entry name" value="EPOXYQUEUOSINE REDUCTASE"/>
    <property type="match status" value="1"/>
</dbReference>
<feature type="non-terminal residue" evidence="3">
    <location>
        <position position="1"/>
    </location>
</feature>
<evidence type="ECO:0000313" key="3">
    <source>
        <dbReference type="EMBL" id="GAG39872.1"/>
    </source>
</evidence>
<dbReference type="EMBL" id="BARS01047436">
    <property type="protein sequence ID" value="GAG39872.1"/>
    <property type="molecule type" value="Genomic_DNA"/>
</dbReference>
<keyword evidence="1" id="KW-0411">Iron-sulfur</keyword>
<evidence type="ECO:0000259" key="2">
    <source>
        <dbReference type="PROSITE" id="PS51379"/>
    </source>
</evidence>
<sequence>WSGNLVTKEYGGSLYLGGVLTTAPLEPDPMPKENHCNKCKICTKVCTTGYFSENEQEDMQQVIIGGFKETYAKRGSFSQCGIGCAGWYGLSEDGTWSTWTPGHICLKEFSEENWHNRDFLRNLYSKIFTDNTKPENIRKFNQVIARSFGKVAALENVGLRPFTDTNPRCGNCNFICVADPKKRKDLYNMLINSGKVYIDEEGREFVKKFDKDGNEITYYPPTEKQFFTKEEFSEIDGIRKI</sequence>
<protein>
    <recommendedName>
        <fullName evidence="2">4Fe-4S ferredoxin-type domain-containing protein</fullName>
    </recommendedName>
</protein>
<dbReference type="GO" id="GO:0052693">
    <property type="term" value="F:epoxyqueuosine reductase activity"/>
    <property type="evidence" value="ECO:0007669"/>
    <property type="project" value="TreeGrafter"/>
</dbReference>
<keyword evidence="1" id="KW-0408">Iron</keyword>
<evidence type="ECO:0000256" key="1">
    <source>
        <dbReference type="ARBA" id="ARBA00022485"/>
    </source>
</evidence>
<dbReference type="InterPro" id="IPR004453">
    <property type="entry name" value="QueG"/>
</dbReference>
<feature type="domain" description="4Fe-4S ferredoxin-type" evidence="2">
    <location>
        <begin position="27"/>
        <end position="56"/>
    </location>
</feature>
<accession>X0XXC8</accession>